<dbReference type="EMBL" id="RBTP01000042">
    <property type="protein sequence ID" value="RMT80529.1"/>
    <property type="molecule type" value="Genomic_DNA"/>
</dbReference>
<gene>
    <name evidence="1" type="ORF">ALP40_00933</name>
</gene>
<reference evidence="1 2" key="1">
    <citation type="submission" date="2018-08" db="EMBL/GenBank/DDBJ databases">
        <title>Recombination of ecologically and evolutionarily significant loci maintains genetic cohesion in the Pseudomonas syringae species complex.</title>
        <authorList>
            <person name="Dillon M."/>
            <person name="Thakur S."/>
            <person name="Almeida R.N.D."/>
            <person name="Weir B.S."/>
            <person name="Guttman D.S."/>
        </authorList>
    </citation>
    <scope>NUCLEOTIDE SEQUENCE [LARGE SCALE GENOMIC DNA]</scope>
    <source>
        <strain evidence="1 2">ICMP 19473</strain>
    </source>
</reference>
<comment type="caution">
    <text evidence="1">The sequence shown here is derived from an EMBL/GenBank/DDBJ whole genome shotgun (WGS) entry which is preliminary data.</text>
</comment>
<dbReference type="AlphaFoldDB" id="A0A3M5P704"/>
<sequence length="49" mass="6120">MNEEDWKHLNALREVAVERLFDRIFENLQQSIQAHEKPGVRRYWLQRRL</sequence>
<evidence type="ECO:0000313" key="2">
    <source>
        <dbReference type="Proteomes" id="UP000273854"/>
    </source>
</evidence>
<dbReference type="Proteomes" id="UP000273854">
    <property type="component" value="Unassembled WGS sequence"/>
</dbReference>
<accession>A0A3M5P704</accession>
<name>A0A3M5P704_PSEVI</name>
<protein>
    <submittedName>
        <fullName evidence="1">Uncharacterized protein</fullName>
    </submittedName>
</protein>
<proteinExistence type="predicted"/>
<organism evidence="1 2">
    <name type="scientific">Pseudomonas viridiflava</name>
    <name type="common">Phytomonas viridiflava</name>
    <dbReference type="NCBI Taxonomy" id="33069"/>
    <lineage>
        <taxon>Bacteria</taxon>
        <taxon>Pseudomonadati</taxon>
        <taxon>Pseudomonadota</taxon>
        <taxon>Gammaproteobacteria</taxon>
        <taxon>Pseudomonadales</taxon>
        <taxon>Pseudomonadaceae</taxon>
        <taxon>Pseudomonas</taxon>
    </lineage>
</organism>
<evidence type="ECO:0000313" key="1">
    <source>
        <dbReference type="EMBL" id="RMT80529.1"/>
    </source>
</evidence>